<sequence length="102" mass="12198">MVILFPQHKVTQSPRVLFLVIASDEQQIFSLSAELKASEARFPELNRIMEELYEDKVSESHHKTFSHDVNRIMYFKEYAFNPEVIKGYNIFKLLIYLNRRFL</sequence>
<dbReference type="EMBL" id="VSSQ01007910">
    <property type="protein sequence ID" value="MPM37338.1"/>
    <property type="molecule type" value="Genomic_DNA"/>
</dbReference>
<reference evidence="1" key="1">
    <citation type="submission" date="2019-08" db="EMBL/GenBank/DDBJ databases">
        <authorList>
            <person name="Kucharzyk K."/>
            <person name="Murdoch R.W."/>
            <person name="Higgins S."/>
            <person name="Loffler F."/>
        </authorList>
    </citation>
    <scope>NUCLEOTIDE SEQUENCE</scope>
</reference>
<evidence type="ECO:0000313" key="1">
    <source>
        <dbReference type="EMBL" id="MPM37338.1"/>
    </source>
</evidence>
<name>A0A644ZAL7_9ZZZZ</name>
<organism evidence="1">
    <name type="scientific">bioreactor metagenome</name>
    <dbReference type="NCBI Taxonomy" id="1076179"/>
    <lineage>
        <taxon>unclassified sequences</taxon>
        <taxon>metagenomes</taxon>
        <taxon>ecological metagenomes</taxon>
    </lineage>
</organism>
<accession>A0A644ZAL7</accession>
<comment type="caution">
    <text evidence="1">The sequence shown here is derived from an EMBL/GenBank/DDBJ whole genome shotgun (WGS) entry which is preliminary data.</text>
</comment>
<protein>
    <submittedName>
        <fullName evidence="1">Uncharacterized protein</fullName>
    </submittedName>
</protein>
<proteinExistence type="predicted"/>
<dbReference type="AlphaFoldDB" id="A0A644ZAL7"/>
<gene>
    <name evidence="1" type="ORF">SDC9_83948</name>
</gene>